<feature type="transmembrane region" description="Helical" evidence="12">
    <location>
        <begin position="325"/>
        <end position="345"/>
    </location>
</feature>
<evidence type="ECO:0000313" key="14">
    <source>
        <dbReference type="Proteomes" id="UP000254601"/>
    </source>
</evidence>
<sequence>MGLPILYRYIIREISAYFFAIIFILLTIILSFRLSRLLSTAVAGDISLTAVWKLIGLQAINMLIILMPIALILSIMMTLSRLYRDYEMSALFAGGIGRNHLQKIILFLSVPIAIILLTLTLFLLPEIQTKSTLLRTQAKQQASFALFIPNSFRRMDDGTVIHTGNIENNIYQHFFIAQHQKEQYSVIFAKTGQIDEYQKENYLYLNHGVRASWDKNKDPKQSDYTQFASAELHLPSSEETKIDERVRNLSTDKLNNSAEHQAELQSRLNPALAMIIFALCLPMLAHRTPRSQKSQRLLPAFLLFALYINLLDIVVKSIAKGSLAIFPGSFIVHGMVLIAIVFWWIKTRGNE</sequence>
<comment type="subunit">
    <text evidence="11">Component of the lipopolysaccharide transport and assembly complex. The LptBFG transporter is composed of two ATP-binding proteins (LptB) and two transmembrane proteins (LptF and LptG).</text>
</comment>
<dbReference type="EMBL" id="UHIC01000001">
    <property type="protein sequence ID" value="SUO95988.1"/>
    <property type="molecule type" value="Genomic_DNA"/>
</dbReference>
<dbReference type="NCBIfam" id="TIGR04407">
    <property type="entry name" value="LptF_YjgP"/>
    <property type="match status" value="1"/>
</dbReference>
<evidence type="ECO:0000256" key="5">
    <source>
        <dbReference type="ARBA" id="ARBA00022448"/>
    </source>
</evidence>
<evidence type="ECO:0000256" key="4">
    <source>
        <dbReference type="ARBA" id="ARBA00014213"/>
    </source>
</evidence>
<accession>A0A380MUM2</accession>
<evidence type="ECO:0000256" key="9">
    <source>
        <dbReference type="ARBA" id="ARBA00022989"/>
    </source>
</evidence>
<dbReference type="PANTHER" id="PTHR33529">
    <property type="entry name" value="SLR0882 PROTEIN-RELATED"/>
    <property type="match status" value="1"/>
</dbReference>
<evidence type="ECO:0000256" key="1">
    <source>
        <dbReference type="ARBA" id="ARBA00002265"/>
    </source>
</evidence>
<keyword evidence="14" id="KW-1185">Reference proteome</keyword>
<evidence type="ECO:0000256" key="11">
    <source>
        <dbReference type="ARBA" id="ARBA00026081"/>
    </source>
</evidence>
<gene>
    <name evidence="13" type="primary">lptF</name>
    <name evidence="13" type="ORF">NCTC13337_01676</name>
</gene>
<evidence type="ECO:0000256" key="2">
    <source>
        <dbReference type="ARBA" id="ARBA00004429"/>
    </source>
</evidence>
<evidence type="ECO:0000256" key="7">
    <source>
        <dbReference type="ARBA" id="ARBA00022519"/>
    </source>
</evidence>
<keyword evidence="6" id="KW-1003">Cell membrane</keyword>
<keyword evidence="10 12" id="KW-0472">Membrane</keyword>
<dbReference type="RefSeq" id="WP_072576595.1">
    <property type="nucleotide sequence ID" value="NZ_LWHB01000084.1"/>
</dbReference>
<dbReference type="GO" id="GO:0043190">
    <property type="term" value="C:ATP-binding cassette (ABC) transporter complex"/>
    <property type="evidence" value="ECO:0007669"/>
    <property type="project" value="InterPro"/>
</dbReference>
<dbReference type="GO" id="GO:0015920">
    <property type="term" value="P:lipopolysaccharide transport"/>
    <property type="evidence" value="ECO:0007669"/>
    <property type="project" value="TreeGrafter"/>
</dbReference>
<dbReference type="PANTHER" id="PTHR33529:SF7">
    <property type="entry name" value="LIPOPOLYSACCHARIDE EXPORT SYSTEM PERMEASE PROTEIN LPTF"/>
    <property type="match status" value="1"/>
</dbReference>
<comment type="similarity">
    <text evidence="3">Belongs to the LptF/LptG family.</text>
</comment>
<feature type="transmembrane region" description="Helical" evidence="12">
    <location>
        <begin position="104"/>
        <end position="124"/>
    </location>
</feature>
<dbReference type="Pfam" id="PF03739">
    <property type="entry name" value="LptF_LptG"/>
    <property type="match status" value="1"/>
</dbReference>
<proteinExistence type="inferred from homology"/>
<evidence type="ECO:0000256" key="10">
    <source>
        <dbReference type="ARBA" id="ARBA00023136"/>
    </source>
</evidence>
<feature type="transmembrane region" description="Helical" evidence="12">
    <location>
        <begin position="55"/>
        <end position="83"/>
    </location>
</feature>
<keyword evidence="7" id="KW-0997">Cell inner membrane</keyword>
<dbReference type="GO" id="GO:0055085">
    <property type="term" value="P:transmembrane transport"/>
    <property type="evidence" value="ECO:0007669"/>
    <property type="project" value="InterPro"/>
</dbReference>
<comment type="function">
    <text evidence="1">Part of the ABC transporter complex LptBFG involved in the translocation of lipopolysaccharide (LPS) from the inner membrane to the outer membrane.</text>
</comment>
<evidence type="ECO:0000256" key="6">
    <source>
        <dbReference type="ARBA" id="ARBA00022475"/>
    </source>
</evidence>
<keyword evidence="9 12" id="KW-1133">Transmembrane helix</keyword>
<dbReference type="Proteomes" id="UP000254601">
    <property type="component" value="Unassembled WGS sequence"/>
</dbReference>
<name>A0A380MUM2_9GAMM</name>
<evidence type="ECO:0000256" key="12">
    <source>
        <dbReference type="SAM" id="Phobius"/>
    </source>
</evidence>
<evidence type="ECO:0000256" key="8">
    <source>
        <dbReference type="ARBA" id="ARBA00022692"/>
    </source>
</evidence>
<protein>
    <recommendedName>
        <fullName evidence="4">Lipopolysaccharide export system permease protein LptF</fullName>
    </recommendedName>
</protein>
<keyword evidence="5" id="KW-0813">Transport</keyword>
<dbReference type="AlphaFoldDB" id="A0A380MUM2"/>
<evidence type="ECO:0000313" key="13">
    <source>
        <dbReference type="EMBL" id="SUO95988.1"/>
    </source>
</evidence>
<comment type="subcellular location">
    <subcellularLocation>
        <location evidence="2">Cell inner membrane</location>
        <topology evidence="2">Multi-pass membrane protein</topology>
    </subcellularLocation>
</comment>
<feature type="transmembrane region" description="Helical" evidence="12">
    <location>
        <begin position="16"/>
        <end position="35"/>
    </location>
</feature>
<dbReference type="InterPro" id="IPR005495">
    <property type="entry name" value="LptG/LptF_permease"/>
</dbReference>
<organism evidence="13 14">
    <name type="scientific">Suttonella ornithocola</name>
    <dbReference type="NCBI Taxonomy" id="279832"/>
    <lineage>
        <taxon>Bacteria</taxon>
        <taxon>Pseudomonadati</taxon>
        <taxon>Pseudomonadota</taxon>
        <taxon>Gammaproteobacteria</taxon>
        <taxon>Cardiobacteriales</taxon>
        <taxon>Cardiobacteriaceae</taxon>
        <taxon>Suttonella</taxon>
    </lineage>
</organism>
<dbReference type="InterPro" id="IPR030922">
    <property type="entry name" value="LptF"/>
</dbReference>
<keyword evidence="8 12" id="KW-0812">Transmembrane</keyword>
<reference evidence="13 14" key="1">
    <citation type="submission" date="2018-06" db="EMBL/GenBank/DDBJ databases">
        <authorList>
            <consortium name="Pathogen Informatics"/>
            <person name="Doyle S."/>
        </authorList>
    </citation>
    <scope>NUCLEOTIDE SEQUENCE [LARGE SCALE GENOMIC DNA]</scope>
    <source>
        <strain evidence="13 14">NCTC13337</strain>
    </source>
</reference>
<evidence type="ECO:0000256" key="3">
    <source>
        <dbReference type="ARBA" id="ARBA00007725"/>
    </source>
</evidence>
<feature type="transmembrane region" description="Helical" evidence="12">
    <location>
        <begin position="297"/>
        <end position="319"/>
    </location>
</feature>